<evidence type="ECO:0000313" key="1">
    <source>
        <dbReference type="EMBL" id="KAG5450590.1"/>
    </source>
</evidence>
<sequence length="99" mass="11062">MNRINLLVFFPKAPIIQRRTRQNYSTVTLTCRPIWVPGETDLEPSRIPQCEFTDRKVRGSNPTSASRLPCPGLGNLAALMLPSGGMAARRRKGVLQLKE</sequence>
<accession>A0A3R7C1R8</accession>
<keyword evidence="2" id="KW-1185">Reference proteome</keyword>
<proteinExistence type="predicted"/>
<dbReference type="EMBL" id="NIRI02000042">
    <property type="protein sequence ID" value="KAG5450590.1"/>
    <property type="molecule type" value="Genomic_DNA"/>
</dbReference>
<evidence type="ECO:0000313" key="2">
    <source>
        <dbReference type="Proteomes" id="UP000286415"/>
    </source>
</evidence>
<organism evidence="1 2">
    <name type="scientific">Clonorchis sinensis</name>
    <name type="common">Chinese liver fluke</name>
    <dbReference type="NCBI Taxonomy" id="79923"/>
    <lineage>
        <taxon>Eukaryota</taxon>
        <taxon>Metazoa</taxon>
        <taxon>Spiralia</taxon>
        <taxon>Lophotrochozoa</taxon>
        <taxon>Platyhelminthes</taxon>
        <taxon>Trematoda</taxon>
        <taxon>Digenea</taxon>
        <taxon>Opisthorchiida</taxon>
        <taxon>Opisthorchiata</taxon>
        <taxon>Opisthorchiidae</taxon>
        <taxon>Clonorchis</taxon>
    </lineage>
</organism>
<reference evidence="1 2" key="1">
    <citation type="journal article" date="2018" name="Biotechnol. Adv.">
        <title>Improved genomic resources and new bioinformatic workflow for the carcinogenic parasite Clonorchis sinensis: Biotechnological implications.</title>
        <authorList>
            <person name="Wang D."/>
            <person name="Korhonen P.K."/>
            <person name="Gasser R.B."/>
            <person name="Young N.D."/>
        </authorList>
    </citation>
    <scope>NUCLEOTIDE SEQUENCE [LARGE SCALE GENOMIC DNA]</scope>
    <source>
        <strain evidence="1">Cs-k2</strain>
    </source>
</reference>
<dbReference type="InParanoid" id="A0A3R7C1R8"/>
<comment type="caution">
    <text evidence="1">The sequence shown here is derived from an EMBL/GenBank/DDBJ whole genome shotgun (WGS) entry which is preliminary data.</text>
</comment>
<dbReference type="Proteomes" id="UP000286415">
    <property type="component" value="Unassembled WGS sequence"/>
</dbReference>
<protein>
    <submittedName>
        <fullName evidence="1">Uncharacterized protein</fullName>
    </submittedName>
</protein>
<gene>
    <name evidence="1" type="ORF">CSKR_101751</name>
</gene>
<reference evidence="1 2" key="2">
    <citation type="journal article" date="2021" name="Genomics">
        <title>High-quality reference genome for Clonorchis sinensis.</title>
        <authorList>
            <person name="Young N.D."/>
            <person name="Stroehlein A.J."/>
            <person name="Kinkar L."/>
            <person name="Wang T."/>
            <person name="Sohn W.M."/>
            <person name="Chang B.C.H."/>
            <person name="Kaur P."/>
            <person name="Weisz D."/>
            <person name="Dudchenko O."/>
            <person name="Aiden E.L."/>
            <person name="Korhonen P.K."/>
            <person name="Gasser R.B."/>
        </authorList>
    </citation>
    <scope>NUCLEOTIDE SEQUENCE [LARGE SCALE GENOMIC DNA]</scope>
    <source>
        <strain evidence="1">Cs-k2</strain>
    </source>
</reference>
<dbReference type="AlphaFoldDB" id="A0A3R7C1R8"/>
<name>A0A3R7C1R8_CLOSI</name>